<evidence type="ECO:0000313" key="3">
    <source>
        <dbReference type="Proteomes" id="UP000054279"/>
    </source>
</evidence>
<evidence type="ECO:0000259" key="1">
    <source>
        <dbReference type="Pfam" id="PF18803"/>
    </source>
</evidence>
<protein>
    <recommendedName>
        <fullName evidence="1">CxC2-like cysteine cluster KDZ transposase-associated domain-containing protein</fullName>
    </recommendedName>
</protein>
<dbReference type="OrthoDB" id="3235114at2759"/>
<dbReference type="InterPro" id="IPR041457">
    <property type="entry name" value="CxC2_KDZ-assoc"/>
</dbReference>
<accession>A0A0C9TLD4</accession>
<keyword evidence="3" id="KW-1185">Reference proteome</keyword>
<dbReference type="EMBL" id="KN837256">
    <property type="protein sequence ID" value="KIJ30688.1"/>
    <property type="molecule type" value="Genomic_DNA"/>
</dbReference>
<name>A0A0C9TLD4_SPHS4</name>
<dbReference type="AlphaFoldDB" id="A0A0C9TLD4"/>
<organism evidence="2 3">
    <name type="scientific">Sphaerobolus stellatus (strain SS14)</name>
    <dbReference type="NCBI Taxonomy" id="990650"/>
    <lineage>
        <taxon>Eukaryota</taxon>
        <taxon>Fungi</taxon>
        <taxon>Dikarya</taxon>
        <taxon>Basidiomycota</taxon>
        <taxon>Agaricomycotina</taxon>
        <taxon>Agaricomycetes</taxon>
        <taxon>Phallomycetidae</taxon>
        <taxon>Geastrales</taxon>
        <taxon>Sphaerobolaceae</taxon>
        <taxon>Sphaerobolus</taxon>
    </lineage>
</organism>
<sequence length="252" mass="28113">MYEHEAPPQAGSSYCPGVDCGGTGSGVYDCWDCDTAGYYCQECILQQHRHLPFHRIAEWNNNCLVQRTLKDLGHIVYFGHGDKPCPYIDDELGVQDITLLDVTGVHTVQMGWCRCAGAPTQAEQLLGRKWFPATILRPRTAITFRVLKLFHLLNHIARTNPWDFAGTMHRLTDNVSPSSVTDIYKPFKHVKRQWRVIRAWKRGGVRDPNVPRESGGLAMGCVSCPKPASVMVEKVVQARPAVQTDLGLSGAV</sequence>
<proteinExistence type="predicted"/>
<gene>
    <name evidence="2" type="ORF">M422DRAFT_186819</name>
</gene>
<dbReference type="Pfam" id="PF18803">
    <property type="entry name" value="CxC2"/>
    <property type="match status" value="1"/>
</dbReference>
<evidence type="ECO:0000313" key="2">
    <source>
        <dbReference type="EMBL" id="KIJ30688.1"/>
    </source>
</evidence>
<reference evidence="2 3" key="1">
    <citation type="submission" date="2014-06" db="EMBL/GenBank/DDBJ databases">
        <title>Evolutionary Origins and Diversification of the Mycorrhizal Mutualists.</title>
        <authorList>
            <consortium name="DOE Joint Genome Institute"/>
            <consortium name="Mycorrhizal Genomics Consortium"/>
            <person name="Kohler A."/>
            <person name="Kuo A."/>
            <person name="Nagy L.G."/>
            <person name="Floudas D."/>
            <person name="Copeland A."/>
            <person name="Barry K.W."/>
            <person name="Cichocki N."/>
            <person name="Veneault-Fourrey C."/>
            <person name="LaButti K."/>
            <person name="Lindquist E.A."/>
            <person name="Lipzen A."/>
            <person name="Lundell T."/>
            <person name="Morin E."/>
            <person name="Murat C."/>
            <person name="Riley R."/>
            <person name="Ohm R."/>
            <person name="Sun H."/>
            <person name="Tunlid A."/>
            <person name="Henrissat B."/>
            <person name="Grigoriev I.V."/>
            <person name="Hibbett D.S."/>
            <person name="Martin F."/>
        </authorList>
    </citation>
    <scope>NUCLEOTIDE SEQUENCE [LARGE SCALE GENOMIC DNA]</scope>
    <source>
        <strain evidence="2 3">SS14</strain>
    </source>
</reference>
<dbReference type="Proteomes" id="UP000054279">
    <property type="component" value="Unassembled WGS sequence"/>
</dbReference>
<feature type="domain" description="CxC2-like cysteine cluster KDZ transposase-associated" evidence="1">
    <location>
        <begin position="69"/>
        <end position="175"/>
    </location>
</feature>
<dbReference type="HOGENOM" id="CLU_003703_1_0_1"/>